<feature type="transmembrane region" description="Helical" evidence="1">
    <location>
        <begin position="58"/>
        <end position="79"/>
    </location>
</feature>
<dbReference type="NCBIfam" id="TIGR03758">
    <property type="entry name" value="conj_TIGR03758"/>
    <property type="match status" value="1"/>
</dbReference>
<keyword evidence="1" id="KW-0472">Membrane</keyword>
<reference evidence="2" key="1">
    <citation type="journal article" date="2015" name="Nature">
        <title>Complex archaea that bridge the gap between prokaryotes and eukaryotes.</title>
        <authorList>
            <person name="Spang A."/>
            <person name="Saw J.H."/>
            <person name="Jorgensen S.L."/>
            <person name="Zaremba-Niedzwiedzka K."/>
            <person name="Martijn J."/>
            <person name="Lind A.E."/>
            <person name="van Eijk R."/>
            <person name="Schleper C."/>
            <person name="Guy L."/>
            <person name="Ettema T.J."/>
        </authorList>
    </citation>
    <scope>NUCLEOTIDE SEQUENCE</scope>
</reference>
<sequence>MNVDSKQSQSFLNATGVSMDNMALVIASLIVVAYFLWSAWVTLSYYEQWASKKNNISLYDVLSSAVRSVTLLSIILYIVS</sequence>
<evidence type="ECO:0008006" key="3">
    <source>
        <dbReference type="Google" id="ProtNLM"/>
    </source>
</evidence>
<evidence type="ECO:0000256" key="1">
    <source>
        <dbReference type="SAM" id="Phobius"/>
    </source>
</evidence>
<comment type="caution">
    <text evidence="2">The sequence shown here is derived from an EMBL/GenBank/DDBJ whole genome shotgun (WGS) entry which is preliminary data.</text>
</comment>
<feature type="transmembrane region" description="Helical" evidence="1">
    <location>
        <begin position="22"/>
        <end position="46"/>
    </location>
</feature>
<evidence type="ECO:0000313" key="2">
    <source>
        <dbReference type="EMBL" id="KKN53324.1"/>
    </source>
</evidence>
<organism evidence="2">
    <name type="scientific">marine sediment metagenome</name>
    <dbReference type="NCBI Taxonomy" id="412755"/>
    <lineage>
        <taxon>unclassified sequences</taxon>
        <taxon>metagenomes</taxon>
        <taxon>ecological metagenomes</taxon>
    </lineage>
</organism>
<name>A0A0F9REN8_9ZZZZ</name>
<keyword evidence="1" id="KW-1133">Transmembrane helix</keyword>
<dbReference type="InterPro" id="IPR021676">
    <property type="entry name" value="DUF3262"/>
</dbReference>
<proteinExistence type="predicted"/>
<dbReference type="Pfam" id="PF11660">
    <property type="entry name" value="DUF3262"/>
    <property type="match status" value="1"/>
</dbReference>
<accession>A0A0F9REN8</accession>
<keyword evidence="1" id="KW-0812">Transmembrane</keyword>
<dbReference type="AlphaFoldDB" id="A0A0F9REN8"/>
<dbReference type="EMBL" id="LAZR01000976">
    <property type="protein sequence ID" value="KKN53324.1"/>
    <property type="molecule type" value="Genomic_DNA"/>
</dbReference>
<gene>
    <name evidence="2" type="ORF">LCGC14_0603610</name>
</gene>
<protein>
    <recommendedName>
        <fullName evidence="3">TIGR03758 family integrating conjugative element protein</fullName>
    </recommendedName>
</protein>